<dbReference type="Gene3D" id="3.30.450.40">
    <property type="match status" value="1"/>
</dbReference>
<dbReference type="InterPro" id="IPR035965">
    <property type="entry name" value="PAS-like_dom_sf"/>
</dbReference>
<proteinExistence type="predicted"/>
<dbReference type="SUPFAM" id="SSF55785">
    <property type="entry name" value="PYP-like sensor domain (PAS domain)"/>
    <property type="match status" value="1"/>
</dbReference>
<organism evidence="3 4">
    <name type="scientific">Natrarchaeobaculum sulfurireducens</name>
    <dbReference type="NCBI Taxonomy" id="2044521"/>
    <lineage>
        <taxon>Archaea</taxon>
        <taxon>Methanobacteriati</taxon>
        <taxon>Methanobacteriota</taxon>
        <taxon>Stenosarchaea group</taxon>
        <taxon>Halobacteria</taxon>
        <taxon>Halobacteriales</taxon>
        <taxon>Natrialbaceae</taxon>
        <taxon>Natrarchaeobaculum</taxon>
    </lineage>
</organism>
<dbReference type="InterPro" id="IPR029016">
    <property type="entry name" value="GAF-like_dom_sf"/>
</dbReference>
<name>A0A346PJW4_9EURY</name>
<dbReference type="InterPro" id="IPR003661">
    <property type="entry name" value="HisK_dim/P_dom"/>
</dbReference>
<keyword evidence="3" id="KW-0808">Transferase</keyword>
<gene>
    <name evidence="3" type="ORF">AArc1_3517</name>
</gene>
<evidence type="ECO:0000259" key="2">
    <source>
        <dbReference type="Pfam" id="PF13185"/>
    </source>
</evidence>
<dbReference type="EMBL" id="CP024047">
    <property type="protein sequence ID" value="AXR79809.1"/>
    <property type="molecule type" value="Genomic_DNA"/>
</dbReference>
<feature type="compositionally biased region" description="Basic and acidic residues" evidence="1">
    <location>
        <begin position="16"/>
        <end position="28"/>
    </location>
</feature>
<dbReference type="SUPFAM" id="SSF55781">
    <property type="entry name" value="GAF domain-like"/>
    <property type="match status" value="1"/>
</dbReference>
<dbReference type="GO" id="GO:0000155">
    <property type="term" value="F:phosphorelay sensor kinase activity"/>
    <property type="evidence" value="ECO:0007669"/>
    <property type="project" value="InterPro"/>
</dbReference>
<dbReference type="CDD" id="cd00082">
    <property type="entry name" value="HisKA"/>
    <property type="match status" value="1"/>
</dbReference>
<dbReference type="AlphaFoldDB" id="A0A346PJW4"/>
<dbReference type="Gene3D" id="3.30.450.20">
    <property type="entry name" value="PAS domain"/>
    <property type="match status" value="1"/>
</dbReference>
<accession>A0A346PJW4</accession>
<sequence length="700" mass="76244">MVPLTAADVSVSASRTKADDGRPDEKRPAETLVWNHRQYVQTTNSDSMTSKAHPTTHSHPRLILYVAATDTAAAEGATAIEELQTDPDGTVQPTTAVDDVHEWALDADCIVVEGDHSEEELTTALEAAGPVPVVVFADEPFASSSVAADADGYVRRDTADAYVHLADDIERLCATTREPPAEDGPPDARTAAAVFETTAGIASCRDRDRLFERLVDGAVDVLEFEYCWLETINFGELVPRAAASAVPDEALESRSLDDPLGVAFRAREPIRIADLTTYDWLEPPFDGVRSLCSVPVGDVGVLHVVAELPDAFDGGDLALLEGLCGFAAAILERNWAERGIVNERDRLTRERSRFHERYSRLKDERDALFTLFRNVSEPTLRYDLEDGEPVVSGVNATFEAVFSVDREEIVGEQVVSCALPTGLADRATALTEAIQANEQRDLECRRVTPDGIRDFVLTVVPLEVSETTAANAGGLIVYEDVTQQRRHERQLLAAMRRLETISERIDDDVRSPLNTARGYLELAEKTGDEEHFDVVETAHERLSDRLQELVDVADGERTDAEPVSLVEVATRAWLTSETGKAQLLTDGDIVLEADRNQLYTLFESVFRTTIEIEAADDDAASVTLTVGTTDDGFYVAGSRPTEADADREADPEPGRLADADGSAFGLEPIERLADAHGWDVGVAADDDGTAIAVRGVEILE</sequence>
<dbReference type="InterPro" id="IPR003018">
    <property type="entry name" value="GAF"/>
</dbReference>
<reference evidence="4" key="1">
    <citation type="submission" date="2017-10" db="EMBL/GenBank/DDBJ databases">
        <title>Phenotypic and genomic properties of facultatively anaerobic sulfur-reducing natronoarchaea from hypersaline soda lakes.</title>
        <authorList>
            <person name="Sorokin D.Y."/>
            <person name="Kublanov I.V."/>
            <person name="Roman P."/>
            <person name="Sinninghe Damste J.S."/>
            <person name="Golyshin P.N."/>
            <person name="Rojo D."/>
            <person name="Ciordia S."/>
            <person name="Mena Md.C."/>
            <person name="Ferrer M."/>
            <person name="Messina E."/>
            <person name="Smedile F."/>
            <person name="La Spada G."/>
            <person name="La Cono V."/>
            <person name="Yakimov M.M."/>
        </authorList>
    </citation>
    <scope>NUCLEOTIDE SEQUENCE [LARGE SCALE GENOMIC DNA]</scope>
    <source>
        <strain evidence="4">AArc1</strain>
    </source>
</reference>
<evidence type="ECO:0000313" key="3">
    <source>
        <dbReference type="EMBL" id="AXR79809.1"/>
    </source>
</evidence>
<dbReference type="Proteomes" id="UP000258707">
    <property type="component" value="Chromosome"/>
</dbReference>
<dbReference type="KEGG" id="nan:AArc1_3517"/>
<feature type="region of interest" description="Disordered" evidence="1">
    <location>
        <begin position="1"/>
        <end position="28"/>
    </location>
</feature>
<evidence type="ECO:0000256" key="1">
    <source>
        <dbReference type="SAM" id="MobiDB-lite"/>
    </source>
</evidence>
<dbReference type="Pfam" id="PF13185">
    <property type="entry name" value="GAF_2"/>
    <property type="match status" value="1"/>
</dbReference>
<feature type="domain" description="GAF" evidence="2">
    <location>
        <begin position="205"/>
        <end position="332"/>
    </location>
</feature>
<protein>
    <submittedName>
        <fullName evidence="3">Signal transduction histidine kinase with PAS domain</fullName>
    </submittedName>
</protein>
<keyword evidence="3" id="KW-0418">Kinase</keyword>
<evidence type="ECO:0000313" key="4">
    <source>
        <dbReference type="Proteomes" id="UP000258707"/>
    </source>
</evidence>